<evidence type="ECO:0000256" key="3">
    <source>
        <dbReference type="ARBA" id="ARBA00022946"/>
    </source>
</evidence>
<dbReference type="GO" id="GO:0006353">
    <property type="term" value="P:DNA-templated transcription termination"/>
    <property type="evidence" value="ECO:0007669"/>
    <property type="project" value="UniProtKB-KW"/>
</dbReference>
<dbReference type="EMBL" id="PNBA02000015">
    <property type="protein sequence ID" value="KAG6399714.1"/>
    <property type="molecule type" value="Genomic_DNA"/>
</dbReference>
<organism evidence="4">
    <name type="scientific">Salvia splendens</name>
    <name type="common">Scarlet sage</name>
    <dbReference type="NCBI Taxonomy" id="180675"/>
    <lineage>
        <taxon>Eukaryota</taxon>
        <taxon>Viridiplantae</taxon>
        <taxon>Streptophyta</taxon>
        <taxon>Embryophyta</taxon>
        <taxon>Tracheophyta</taxon>
        <taxon>Spermatophyta</taxon>
        <taxon>Magnoliopsida</taxon>
        <taxon>eudicotyledons</taxon>
        <taxon>Gunneridae</taxon>
        <taxon>Pentapetalae</taxon>
        <taxon>asterids</taxon>
        <taxon>lamiids</taxon>
        <taxon>Lamiales</taxon>
        <taxon>Lamiaceae</taxon>
        <taxon>Nepetoideae</taxon>
        <taxon>Mentheae</taxon>
        <taxon>Salviinae</taxon>
        <taxon>Salvia</taxon>
        <taxon>Salvia subgen. Calosphace</taxon>
        <taxon>core Calosphace</taxon>
    </lineage>
</organism>
<dbReference type="Gene3D" id="1.25.70.10">
    <property type="entry name" value="Transcription termination factor 3, mitochondrial"/>
    <property type="match status" value="1"/>
</dbReference>
<dbReference type="AlphaFoldDB" id="A0A8X8WT82"/>
<keyword evidence="2" id="KW-0805">Transcription regulation</keyword>
<reference evidence="4" key="2">
    <citation type="submission" date="2020-08" db="EMBL/GenBank/DDBJ databases">
        <title>Plant Genome Project.</title>
        <authorList>
            <person name="Zhang R.-G."/>
        </authorList>
    </citation>
    <scope>NUCLEOTIDE SEQUENCE</scope>
    <source>
        <strain evidence="4">Huo1</strain>
        <tissue evidence="4">Leaf</tissue>
    </source>
</reference>
<dbReference type="SMART" id="SM00733">
    <property type="entry name" value="Mterf"/>
    <property type="match status" value="2"/>
</dbReference>
<dbReference type="Pfam" id="PF02536">
    <property type="entry name" value="mTERF"/>
    <property type="match status" value="1"/>
</dbReference>
<proteinExistence type="inferred from homology"/>
<protein>
    <submittedName>
        <fullName evidence="4">Uncharacterized protein</fullName>
    </submittedName>
</protein>
<dbReference type="GO" id="GO:0003676">
    <property type="term" value="F:nucleic acid binding"/>
    <property type="evidence" value="ECO:0007669"/>
    <property type="project" value="InterPro"/>
</dbReference>
<dbReference type="InterPro" id="IPR038538">
    <property type="entry name" value="MTERF_sf"/>
</dbReference>
<evidence type="ECO:0000256" key="2">
    <source>
        <dbReference type="ARBA" id="ARBA00022472"/>
    </source>
</evidence>
<comment type="caution">
    <text evidence="4">The sequence shown here is derived from an EMBL/GenBank/DDBJ whole genome shotgun (WGS) entry which is preliminary data.</text>
</comment>
<keyword evidence="5" id="KW-1185">Reference proteome</keyword>
<keyword evidence="2" id="KW-0804">Transcription</keyword>
<dbReference type="PANTHER" id="PTHR13068:SF173">
    <property type="entry name" value="EMB|CAB62602.1"/>
    <property type="match status" value="1"/>
</dbReference>
<name>A0A8X8WT82_SALSN</name>
<evidence type="ECO:0000313" key="5">
    <source>
        <dbReference type="Proteomes" id="UP000298416"/>
    </source>
</evidence>
<accession>A0A8X8WT82</accession>
<keyword evidence="3" id="KW-0809">Transit peptide</keyword>
<keyword evidence="2" id="KW-0806">Transcription termination</keyword>
<evidence type="ECO:0000256" key="1">
    <source>
        <dbReference type="ARBA" id="ARBA00007692"/>
    </source>
</evidence>
<dbReference type="Proteomes" id="UP000298416">
    <property type="component" value="Unassembled WGS sequence"/>
</dbReference>
<reference evidence="4" key="1">
    <citation type="submission" date="2018-01" db="EMBL/GenBank/DDBJ databases">
        <authorList>
            <person name="Mao J.F."/>
        </authorList>
    </citation>
    <scope>NUCLEOTIDE SEQUENCE</scope>
    <source>
        <strain evidence="4">Huo1</strain>
        <tissue evidence="4">Leaf</tissue>
    </source>
</reference>
<comment type="similarity">
    <text evidence="1">Belongs to the mTERF family.</text>
</comment>
<evidence type="ECO:0000313" key="4">
    <source>
        <dbReference type="EMBL" id="KAG6399714.1"/>
    </source>
</evidence>
<dbReference type="PANTHER" id="PTHR13068">
    <property type="entry name" value="CGI-12 PROTEIN-RELATED"/>
    <property type="match status" value="1"/>
</dbReference>
<sequence>MQKTLFCWTTSLKFSTGYSRAKSLERPQEVVSFFKGLGLSDARVQSIARAVPSILFADVEKTLKPKVRLFQELGLSTLIKKVLVSDGRYRSEEQVNGDLLRVLTRCSTIFYMTSRLEANIVYLESSLVQQPNLLSLSIKERVSPGDTQVEKARERGDHLVGMLLLSYVGTPPGLFEQSIVKKSTALSSPWRPVPWFVYCVARSGEHICVGGIWENLQLLLS</sequence>
<dbReference type="InterPro" id="IPR003690">
    <property type="entry name" value="MTERF"/>
</dbReference>
<gene>
    <name evidence="4" type="ORF">SASPL_141195</name>
</gene>